<comment type="caution">
    <text evidence="2">The sequence shown here is derived from an EMBL/GenBank/DDBJ whole genome shotgun (WGS) entry which is preliminary data.</text>
</comment>
<reference evidence="2" key="1">
    <citation type="submission" date="2021-06" db="EMBL/GenBank/DDBJ databases">
        <title>Parelaphostrongylus tenuis whole genome reference sequence.</title>
        <authorList>
            <person name="Garwood T.J."/>
            <person name="Larsen P.A."/>
            <person name="Fountain-Jones N.M."/>
            <person name="Garbe J.R."/>
            <person name="Macchietto M.G."/>
            <person name="Kania S.A."/>
            <person name="Gerhold R.W."/>
            <person name="Richards J.E."/>
            <person name="Wolf T.M."/>
        </authorList>
    </citation>
    <scope>NUCLEOTIDE SEQUENCE</scope>
    <source>
        <strain evidence="2">MNPRO001-30</strain>
        <tissue evidence="2">Meninges</tissue>
    </source>
</reference>
<keyword evidence="3" id="KW-1185">Reference proteome</keyword>
<evidence type="ECO:0000313" key="3">
    <source>
        <dbReference type="Proteomes" id="UP001196413"/>
    </source>
</evidence>
<evidence type="ECO:0000313" key="2">
    <source>
        <dbReference type="EMBL" id="KAJ1363407.1"/>
    </source>
</evidence>
<protein>
    <submittedName>
        <fullName evidence="2">Uncharacterized protein</fullName>
    </submittedName>
</protein>
<feature type="region of interest" description="Disordered" evidence="1">
    <location>
        <begin position="49"/>
        <end position="71"/>
    </location>
</feature>
<gene>
    <name evidence="2" type="ORF">KIN20_023268</name>
</gene>
<dbReference type="AlphaFoldDB" id="A0AAD5MRR9"/>
<dbReference type="Proteomes" id="UP001196413">
    <property type="component" value="Unassembled WGS sequence"/>
</dbReference>
<feature type="compositionally biased region" description="Basic and acidic residues" evidence="1">
    <location>
        <begin position="49"/>
        <end position="63"/>
    </location>
</feature>
<dbReference type="EMBL" id="JAHQIW010004693">
    <property type="protein sequence ID" value="KAJ1363407.1"/>
    <property type="molecule type" value="Genomic_DNA"/>
</dbReference>
<sequence>MGQGHNGEQILKFRDSEEPVRFTETDDSVHDIRRVMSRIEKDMTFLERKVEKSEKTRPRHISDSRQQTVMKAGECKRTSIKMATGNKIEHFTKQRHCITCIRKFEMNNKYRSLLAFA</sequence>
<accession>A0AAD5MRR9</accession>
<name>A0AAD5MRR9_PARTN</name>
<organism evidence="2 3">
    <name type="scientific">Parelaphostrongylus tenuis</name>
    <name type="common">Meningeal worm</name>
    <dbReference type="NCBI Taxonomy" id="148309"/>
    <lineage>
        <taxon>Eukaryota</taxon>
        <taxon>Metazoa</taxon>
        <taxon>Ecdysozoa</taxon>
        <taxon>Nematoda</taxon>
        <taxon>Chromadorea</taxon>
        <taxon>Rhabditida</taxon>
        <taxon>Rhabditina</taxon>
        <taxon>Rhabditomorpha</taxon>
        <taxon>Strongyloidea</taxon>
        <taxon>Metastrongylidae</taxon>
        <taxon>Parelaphostrongylus</taxon>
    </lineage>
</organism>
<proteinExistence type="predicted"/>
<evidence type="ECO:0000256" key="1">
    <source>
        <dbReference type="SAM" id="MobiDB-lite"/>
    </source>
</evidence>